<dbReference type="InterPro" id="IPR009600">
    <property type="entry name" value="PIG-U"/>
</dbReference>
<dbReference type="RefSeq" id="XP_025356206.1">
    <property type="nucleotide sequence ID" value="XM_025500407.1"/>
</dbReference>
<keyword evidence="7 9" id="KW-1133">Transmembrane helix</keyword>
<feature type="transmembrane region" description="Helical" evidence="9">
    <location>
        <begin position="105"/>
        <end position="129"/>
    </location>
</feature>
<evidence type="ECO:0000256" key="9">
    <source>
        <dbReference type="SAM" id="Phobius"/>
    </source>
</evidence>
<evidence type="ECO:0000256" key="6">
    <source>
        <dbReference type="ARBA" id="ARBA00022824"/>
    </source>
</evidence>
<keyword evidence="4" id="KW-0337">GPI-anchor biosynthesis</keyword>
<evidence type="ECO:0000256" key="8">
    <source>
        <dbReference type="ARBA" id="ARBA00023136"/>
    </source>
</evidence>
<feature type="transmembrane region" description="Helical" evidence="9">
    <location>
        <begin position="209"/>
        <end position="232"/>
    </location>
</feature>
<evidence type="ECO:0000256" key="1">
    <source>
        <dbReference type="ARBA" id="ARBA00004477"/>
    </source>
</evidence>
<dbReference type="EMBL" id="KZ819603">
    <property type="protein sequence ID" value="PWN35904.1"/>
    <property type="molecule type" value="Genomic_DNA"/>
</dbReference>
<evidence type="ECO:0000256" key="5">
    <source>
        <dbReference type="ARBA" id="ARBA00022692"/>
    </source>
</evidence>
<feature type="transmembrane region" description="Helical" evidence="9">
    <location>
        <begin position="149"/>
        <end position="172"/>
    </location>
</feature>
<dbReference type="Pfam" id="PF06728">
    <property type="entry name" value="PIG-U"/>
    <property type="match status" value="1"/>
</dbReference>
<comment type="similarity">
    <text evidence="3">Belongs to the PIGU family.</text>
</comment>
<keyword evidence="5 9" id="KW-0812">Transmembrane</keyword>
<dbReference type="PANTHER" id="PTHR13121:SF0">
    <property type="entry name" value="PHOSPHATIDYLINOSITOL GLYCAN ANCHOR BIOSYNTHESIS CLASS U PROTEIN"/>
    <property type="match status" value="1"/>
</dbReference>
<evidence type="ECO:0000256" key="3">
    <source>
        <dbReference type="ARBA" id="ARBA00010026"/>
    </source>
</evidence>
<feature type="transmembrane region" description="Helical" evidence="9">
    <location>
        <begin position="12"/>
        <end position="32"/>
    </location>
</feature>
<dbReference type="OrthoDB" id="549017at2759"/>
<keyword evidence="8 9" id="KW-0472">Membrane</keyword>
<accession>A0A316VF17</accession>
<feature type="transmembrane region" description="Helical" evidence="9">
    <location>
        <begin position="253"/>
        <end position="272"/>
    </location>
</feature>
<evidence type="ECO:0000256" key="2">
    <source>
        <dbReference type="ARBA" id="ARBA00004687"/>
    </source>
</evidence>
<reference evidence="10 11" key="1">
    <citation type="journal article" date="2018" name="Mol. Biol. Evol.">
        <title>Broad Genomic Sampling Reveals a Smut Pathogenic Ancestry of the Fungal Clade Ustilaginomycotina.</title>
        <authorList>
            <person name="Kijpornyongpan T."/>
            <person name="Mondo S.J."/>
            <person name="Barry K."/>
            <person name="Sandor L."/>
            <person name="Lee J."/>
            <person name="Lipzen A."/>
            <person name="Pangilinan J."/>
            <person name="LaButti K."/>
            <person name="Hainaut M."/>
            <person name="Henrissat B."/>
            <person name="Grigoriev I.V."/>
            <person name="Spatafora J.W."/>
            <person name="Aime M.C."/>
        </authorList>
    </citation>
    <scope>NUCLEOTIDE SEQUENCE [LARGE SCALE GENOMIC DNA]</scope>
    <source>
        <strain evidence="10 11">MCA 3882</strain>
    </source>
</reference>
<dbReference type="GO" id="GO:0042765">
    <property type="term" value="C:GPI-anchor transamidase complex"/>
    <property type="evidence" value="ECO:0007669"/>
    <property type="project" value="InterPro"/>
</dbReference>
<keyword evidence="6" id="KW-0256">Endoplasmic reticulum</keyword>
<organism evidence="10 11">
    <name type="scientific">Meira miltonrushii</name>
    <dbReference type="NCBI Taxonomy" id="1280837"/>
    <lineage>
        <taxon>Eukaryota</taxon>
        <taxon>Fungi</taxon>
        <taxon>Dikarya</taxon>
        <taxon>Basidiomycota</taxon>
        <taxon>Ustilaginomycotina</taxon>
        <taxon>Exobasidiomycetes</taxon>
        <taxon>Exobasidiales</taxon>
        <taxon>Brachybasidiaceae</taxon>
        <taxon>Meira</taxon>
    </lineage>
</organism>
<feature type="transmembrane region" description="Helical" evidence="9">
    <location>
        <begin position="184"/>
        <end position="203"/>
    </location>
</feature>
<dbReference type="GeneID" id="37022188"/>
<keyword evidence="11" id="KW-1185">Reference proteome</keyword>
<dbReference type="Proteomes" id="UP000245771">
    <property type="component" value="Unassembled WGS sequence"/>
</dbReference>
<evidence type="ECO:0000256" key="7">
    <source>
        <dbReference type="ARBA" id="ARBA00022989"/>
    </source>
</evidence>
<feature type="transmembrane region" description="Helical" evidence="9">
    <location>
        <begin position="284"/>
        <end position="304"/>
    </location>
</feature>
<evidence type="ECO:0000313" key="11">
    <source>
        <dbReference type="Proteomes" id="UP000245771"/>
    </source>
</evidence>
<name>A0A316VF17_9BASI</name>
<dbReference type="STRING" id="1280837.A0A316VF17"/>
<feature type="transmembrane region" description="Helical" evidence="9">
    <location>
        <begin position="379"/>
        <end position="400"/>
    </location>
</feature>
<evidence type="ECO:0000256" key="4">
    <source>
        <dbReference type="ARBA" id="ARBA00022502"/>
    </source>
</evidence>
<protein>
    <submittedName>
        <fullName evidence="10">PIG-U-domain-containing protein</fullName>
    </submittedName>
</protein>
<comment type="pathway">
    <text evidence="2">Glycolipid biosynthesis; glycosylphosphatidylinositol-anchor biosynthesis.</text>
</comment>
<dbReference type="GO" id="GO:0016255">
    <property type="term" value="P:attachment of GPI anchor to protein"/>
    <property type="evidence" value="ECO:0007669"/>
    <property type="project" value="InterPro"/>
</dbReference>
<feature type="transmembrane region" description="Helical" evidence="9">
    <location>
        <begin position="316"/>
        <end position="334"/>
    </location>
</feature>
<dbReference type="AlphaFoldDB" id="A0A316VF17"/>
<dbReference type="UniPathway" id="UPA00196"/>
<sequence>MGTTKGPEGLSLRWVIVIGVAVRLAFFFLPSLDFVPSILERRPELSTPTTSYMAVKEALYLQKVYKSSTGTLPPPYQSGNLYLPPIILRYLEPILSRTGNTASSFHITTALIWSIADAITAILLASIYVKKQKYLKRVHASPDQAQLDTSMLAGSALSSAGGIAAFFLFNPFSIATCLARSTTTFNNLALALAISSALSASLVMLGLGIVSAILISVYPVLLVPAITILYAMSASSNTTHNRSGKQTWSKGQAIICLFFIAATLALFVYVSYEVSGKDWTFIDRAYGTILFLPDLSPNIGLWWYFFIEIFDHFRDFFLLAFNVHVASYAIPLTIKYRQDPLFAITALTGLIAVLKSYPTLGDSSMFLSLLILHREISPYLRHSLFTTLLYTLATLMMPALHHLWLQAGSGNANFFYASTLVWALAGGSSVLDAMWAWGRWRWETERKRDASGNADRIATQIGKKKEDVVLHRKVIQA</sequence>
<comment type="subcellular location">
    <subcellularLocation>
        <location evidence="1">Endoplasmic reticulum membrane</location>
        <topology evidence="1">Multi-pass membrane protein</topology>
    </subcellularLocation>
</comment>
<dbReference type="FunCoup" id="A0A316VF17">
    <property type="interactions" value="436"/>
</dbReference>
<dbReference type="PANTHER" id="PTHR13121">
    <property type="entry name" value="GPI TRANSAMIDASE COMPONENT PIG-U"/>
    <property type="match status" value="1"/>
</dbReference>
<proteinExistence type="inferred from homology"/>
<dbReference type="InParanoid" id="A0A316VF17"/>
<evidence type="ECO:0000313" key="10">
    <source>
        <dbReference type="EMBL" id="PWN35904.1"/>
    </source>
</evidence>
<dbReference type="GO" id="GO:0006506">
    <property type="term" value="P:GPI anchor biosynthetic process"/>
    <property type="evidence" value="ECO:0007669"/>
    <property type="project" value="UniProtKB-UniPathway"/>
</dbReference>
<feature type="transmembrane region" description="Helical" evidence="9">
    <location>
        <begin position="420"/>
        <end position="438"/>
    </location>
</feature>
<gene>
    <name evidence="10" type="ORF">FA14DRAFT_172504</name>
</gene>